<dbReference type="InterPro" id="IPR036942">
    <property type="entry name" value="Beta-barrel_TonB_sf"/>
</dbReference>
<feature type="domain" description="TonB-dependent receptor plug" evidence="8">
    <location>
        <begin position="64"/>
        <end position="180"/>
    </location>
</feature>
<proteinExistence type="inferred from homology"/>
<evidence type="ECO:0000256" key="6">
    <source>
        <dbReference type="SAM" id="SignalP"/>
    </source>
</evidence>
<protein>
    <submittedName>
        <fullName evidence="9">TonB-dependent receptor</fullName>
    </submittedName>
</protein>
<keyword evidence="6" id="KW-0732">Signal</keyword>
<dbReference type="Gene3D" id="2.40.170.20">
    <property type="entry name" value="TonB-dependent receptor, beta-barrel domain"/>
    <property type="match status" value="1"/>
</dbReference>
<keyword evidence="2 4" id="KW-0472">Membrane</keyword>
<dbReference type="InterPro" id="IPR012910">
    <property type="entry name" value="Plug_dom"/>
</dbReference>
<organism evidence="9 10">
    <name type="scientific">Sphingomonas bacterium</name>
    <dbReference type="NCBI Taxonomy" id="1895847"/>
    <lineage>
        <taxon>Bacteria</taxon>
        <taxon>Pseudomonadati</taxon>
        <taxon>Pseudomonadota</taxon>
        <taxon>Alphaproteobacteria</taxon>
        <taxon>Sphingomonadales</taxon>
        <taxon>Sphingomonadaceae</taxon>
        <taxon>Sphingomonas</taxon>
    </lineage>
</organism>
<dbReference type="EMBL" id="DOYJ01000200">
    <property type="protein sequence ID" value="HCB75918.1"/>
    <property type="molecule type" value="Genomic_DNA"/>
</dbReference>
<dbReference type="PANTHER" id="PTHR47234:SF2">
    <property type="entry name" value="TONB-DEPENDENT RECEPTOR"/>
    <property type="match status" value="1"/>
</dbReference>
<dbReference type="InterPro" id="IPR000531">
    <property type="entry name" value="Beta-barrel_TonB"/>
</dbReference>
<evidence type="ECO:0000259" key="8">
    <source>
        <dbReference type="Pfam" id="PF07715"/>
    </source>
</evidence>
<gene>
    <name evidence="9" type="ORF">DEP91_07050</name>
</gene>
<dbReference type="SUPFAM" id="SSF56935">
    <property type="entry name" value="Porins"/>
    <property type="match status" value="1"/>
</dbReference>
<comment type="similarity">
    <text evidence="4">Belongs to the TonB-dependent receptor family.</text>
</comment>
<keyword evidence="4" id="KW-0798">TonB box</keyword>
<feature type="signal peptide" evidence="6">
    <location>
        <begin position="1"/>
        <end position="25"/>
    </location>
</feature>
<evidence type="ECO:0000256" key="2">
    <source>
        <dbReference type="ARBA" id="ARBA00023136"/>
    </source>
</evidence>
<keyword evidence="9" id="KW-0675">Receptor</keyword>
<dbReference type="Pfam" id="PF00593">
    <property type="entry name" value="TonB_dep_Rec_b-barrel"/>
    <property type="match status" value="1"/>
</dbReference>
<keyword evidence="3" id="KW-0998">Cell outer membrane</keyword>
<dbReference type="GO" id="GO:0009279">
    <property type="term" value="C:cell outer membrane"/>
    <property type="evidence" value="ECO:0007669"/>
    <property type="project" value="UniProtKB-SubCell"/>
</dbReference>
<dbReference type="InterPro" id="IPR037066">
    <property type="entry name" value="Plug_dom_sf"/>
</dbReference>
<feature type="region of interest" description="Disordered" evidence="5">
    <location>
        <begin position="29"/>
        <end position="49"/>
    </location>
</feature>
<evidence type="ECO:0000256" key="5">
    <source>
        <dbReference type="SAM" id="MobiDB-lite"/>
    </source>
</evidence>
<evidence type="ECO:0000313" key="9">
    <source>
        <dbReference type="EMBL" id="HCB75918.1"/>
    </source>
</evidence>
<evidence type="ECO:0000256" key="3">
    <source>
        <dbReference type="ARBA" id="ARBA00023237"/>
    </source>
</evidence>
<evidence type="ECO:0000259" key="7">
    <source>
        <dbReference type="Pfam" id="PF00593"/>
    </source>
</evidence>
<evidence type="ECO:0000313" key="10">
    <source>
        <dbReference type="Proteomes" id="UP000262699"/>
    </source>
</evidence>
<name>A0A3D0WD24_9SPHN</name>
<sequence length="1031" mass="111447">MRTNRWLSATALAGAAAFAPSVAHAQATVPPAVAQEEQADAGQTEGESSGQIVVTGTRIRQPNLESTVPITSVSGEEFFETGQVSVGDILNDLPQLANTYSQQNSTRFLGTRGISLLDLRNLGTQRTLVLQNGRRHVAGDILVNGVSPDVNTIPTDLIERVDITTGGSSSIYGSDAIAGVVNFVLKDNYEGIQIRGQAGVNVDYGDAGNQYVSALVGKNFAEGRGNVALNVEYSHQSNYFGSGRPAFRNNNGFVVVDTDVGANFDNTPDRQFFRDIRAATISLGGQVAFASPTGACGRDALGAAFTCGYLFQPDGTLVPQTGQRVGLAPNGNFIGGNGSNSREGQLLTLTPDLERVSVNSLGHFEVSPAFVPFYEAKYSRTRAFGSQSGPFFSQGSTLGADPREQIRFDNPYLTDQARGVLTAARLAAGSTAPVGTTRFALRKNWVEFGIRDEEITRETFRIVGGVRGDFNDDWNYELSLNYGEHNERNEIAGNVNLQRYLLGLDTTRNAAGQIVCRSQVDPAAAIAYVPGAAVLAQDVAACVPINPFGQGSSSQAARDYVTVNSSAEGKITQFVASGFVSGDLSQLFELPGGPIAFSVGAEYRRETNFYDLDDLTQQGYAFYNAIPEFTAPAFEVKEVFGELSIPILKDLPFAHALTITGSGRVADYNNAVGTVFAWSAGVDYAPVPDLRFRGSYSKSIRSPNLSELFSTQSQNFAPGFSDPCSARNIGTGSNTRAANCAAAGRPANYDFVYVQSLEIVSGGNPDLRQEEGISYTIGGVFEPTFFPGFSISVDYYDVAVKDVITSVAAQTIVNQCYDLATLDNQFCSLFQRAGAGGGPNGEEAFRIVEGSLLQSTLNFAKLKARGIDTNVSYRKNFDWGNVMLSGIWTRVLQRDSFTNPTDPNRINRLLYELGNPRDQVNVNARVGIGNVRFGYELRWIDKMYLNTYEDFNSLQGRPPENPDYAPFQFYPDVWYHNIRADVDVNDKFNLYLGIDNVTNQLPPLGLTGVGAGSGIYDVRGRYGYVGFVAKF</sequence>
<feature type="chain" id="PRO_5017612382" evidence="6">
    <location>
        <begin position="26"/>
        <end position="1031"/>
    </location>
</feature>
<dbReference type="PANTHER" id="PTHR47234">
    <property type="match status" value="1"/>
</dbReference>
<comment type="subcellular location">
    <subcellularLocation>
        <location evidence="1 4">Cell outer membrane</location>
    </subcellularLocation>
</comment>
<evidence type="ECO:0000256" key="4">
    <source>
        <dbReference type="RuleBase" id="RU003357"/>
    </source>
</evidence>
<accession>A0A3D0WD24</accession>
<dbReference type="Proteomes" id="UP000262699">
    <property type="component" value="Unassembled WGS sequence"/>
</dbReference>
<dbReference type="Gene3D" id="2.170.130.10">
    <property type="entry name" value="TonB-dependent receptor, plug domain"/>
    <property type="match status" value="1"/>
</dbReference>
<dbReference type="AlphaFoldDB" id="A0A3D0WD24"/>
<comment type="caution">
    <text evidence="9">The sequence shown here is derived from an EMBL/GenBank/DDBJ whole genome shotgun (WGS) entry which is preliminary data.</text>
</comment>
<evidence type="ECO:0000256" key="1">
    <source>
        <dbReference type="ARBA" id="ARBA00004442"/>
    </source>
</evidence>
<feature type="domain" description="TonB-dependent receptor-like beta-barrel" evidence="7">
    <location>
        <begin position="409"/>
        <end position="997"/>
    </location>
</feature>
<reference evidence="9 10" key="1">
    <citation type="journal article" date="2018" name="Nat. Biotechnol.">
        <title>A standardized bacterial taxonomy based on genome phylogeny substantially revises the tree of life.</title>
        <authorList>
            <person name="Parks D.H."/>
            <person name="Chuvochina M."/>
            <person name="Waite D.W."/>
            <person name="Rinke C."/>
            <person name="Skarshewski A."/>
            <person name="Chaumeil P.A."/>
            <person name="Hugenholtz P."/>
        </authorList>
    </citation>
    <scope>NUCLEOTIDE SEQUENCE [LARGE SCALE GENOMIC DNA]</scope>
    <source>
        <strain evidence="9">UBA9015</strain>
    </source>
</reference>
<dbReference type="Pfam" id="PF07715">
    <property type="entry name" value="Plug"/>
    <property type="match status" value="1"/>
</dbReference>